<dbReference type="Proteomes" id="UP001239759">
    <property type="component" value="Unassembled WGS sequence"/>
</dbReference>
<evidence type="ECO:0000313" key="3">
    <source>
        <dbReference type="EMBL" id="MDK4307316.1"/>
    </source>
</evidence>
<evidence type="ECO:0000313" key="5">
    <source>
        <dbReference type="Proteomes" id="UP001239759"/>
    </source>
</evidence>
<dbReference type="GeneID" id="42782184"/>
<dbReference type="RefSeq" id="WP_021353852.1">
    <property type="nucleotide sequence ID" value="NZ_CP051667.1"/>
</dbReference>
<sequence length="211" mass="23411">MDQKYQYDDAKTEIFARLRNSLSDHPTPPAVPREYRRVGGRTGAEVVDVLIDRLEDYKANVYRENLDSLPERIGALLEERSCVIPSGLYEKWLPDRDFIVDLDDQPLTISDLDSIDAVLTGSTVACADTGTIFLSAQPNEGRRAITLVPDHHVCVVFEKDVVDLVPQALEAIESTQPITMISGPSATSDIELERVEGVHGPRRLDIIIVAT</sequence>
<gene>
    <name evidence="2" type="ORF">QPX23_06365</name>
    <name evidence="3" type="ORF">QPX42_07155</name>
</gene>
<evidence type="ECO:0000313" key="2">
    <source>
        <dbReference type="EMBL" id="MDK4290348.1"/>
    </source>
</evidence>
<proteinExistence type="predicted"/>
<name>A0AAP4F578_9CORY</name>
<dbReference type="EMBL" id="JASNVH010000010">
    <property type="protein sequence ID" value="MDK4307316.1"/>
    <property type="molecule type" value="Genomic_DNA"/>
</dbReference>
<dbReference type="PANTHER" id="PTHR43682:SF1">
    <property type="entry name" value="LACTATE UTILIZATION PROTEIN C"/>
    <property type="match status" value="1"/>
</dbReference>
<dbReference type="Proteomes" id="UP001224412">
    <property type="component" value="Unassembled WGS sequence"/>
</dbReference>
<dbReference type="Gene3D" id="3.40.50.10420">
    <property type="entry name" value="NagB/RpiA/CoA transferase-like"/>
    <property type="match status" value="1"/>
</dbReference>
<dbReference type="SUPFAM" id="SSF100950">
    <property type="entry name" value="NagB/RpiA/CoA transferase-like"/>
    <property type="match status" value="1"/>
</dbReference>
<dbReference type="InterPro" id="IPR024185">
    <property type="entry name" value="FTHF_cligase-like_sf"/>
</dbReference>
<dbReference type="PANTHER" id="PTHR43682">
    <property type="entry name" value="LACTATE UTILIZATION PROTEIN C"/>
    <property type="match status" value="1"/>
</dbReference>
<evidence type="ECO:0000313" key="4">
    <source>
        <dbReference type="Proteomes" id="UP001224412"/>
    </source>
</evidence>
<dbReference type="AlphaFoldDB" id="A0AAP4F578"/>
<organism evidence="3 4">
    <name type="scientific">Corynebacterium pseudodiphtheriticum</name>
    <dbReference type="NCBI Taxonomy" id="37637"/>
    <lineage>
        <taxon>Bacteria</taxon>
        <taxon>Bacillati</taxon>
        <taxon>Actinomycetota</taxon>
        <taxon>Actinomycetes</taxon>
        <taxon>Mycobacteriales</taxon>
        <taxon>Corynebacteriaceae</taxon>
        <taxon>Corynebacterium</taxon>
    </lineage>
</organism>
<accession>A0AAP4F578</accession>
<dbReference type="InterPro" id="IPR037171">
    <property type="entry name" value="NagB/RpiA_transferase-like"/>
</dbReference>
<keyword evidence="5" id="KW-1185">Reference proteome</keyword>
<dbReference type="Pfam" id="PF02589">
    <property type="entry name" value="LUD_dom"/>
    <property type="match status" value="1"/>
</dbReference>
<feature type="domain" description="LUD" evidence="1">
    <location>
        <begin position="110"/>
        <end position="209"/>
    </location>
</feature>
<evidence type="ECO:0000259" key="1">
    <source>
        <dbReference type="Pfam" id="PF02589"/>
    </source>
</evidence>
<protein>
    <submittedName>
        <fullName evidence="3">LUD domain-containing protein</fullName>
    </submittedName>
</protein>
<dbReference type="InterPro" id="IPR003741">
    <property type="entry name" value="LUD_dom"/>
</dbReference>
<dbReference type="EMBL" id="JASNUQ010000008">
    <property type="protein sequence ID" value="MDK4290348.1"/>
    <property type="molecule type" value="Genomic_DNA"/>
</dbReference>
<reference evidence="3 5" key="1">
    <citation type="submission" date="2023-05" db="EMBL/GenBank/DDBJ databases">
        <title>Metabolic capabilities are highly conserved among human nasal-associated Corynebacterium species in pangenomic analyses.</title>
        <authorList>
            <person name="Tran T.H."/>
            <person name="Roberts A.Q."/>
            <person name="Escapa I.F."/>
            <person name="Gao W."/>
            <person name="Conlan S."/>
            <person name="Kong H."/>
            <person name="Segre J.A."/>
            <person name="Kelly M.S."/>
            <person name="Lemon K.P."/>
        </authorList>
    </citation>
    <scope>NUCLEOTIDE SEQUENCE</scope>
    <source>
        <strain evidence="3">KPL2773</strain>
        <strain evidence="2 5">KPL3772</strain>
    </source>
</reference>
<comment type="caution">
    <text evidence="3">The sequence shown here is derived from an EMBL/GenBank/DDBJ whole genome shotgun (WGS) entry which is preliminary data.</text>
</comment>